<name>A0AA40HQ63_CNENI</name>
<reference evidence="3" key="1">
    <citation type="submission" date="2023-06" db="EMBL/GenBank/DDBJ databases">
        <title>Reference genome for the Northern bat (Eptesicus nilssonii), a most northern bat species.</title>
        <authorList>
            <person name="Laine V.N."/>
            <person name="Pulliainen A.T."/>
            <person name="Lilley T.M."/>
        </authorList>
    </citation>
    <scope>NUCLEOTIDE SEQUENCE</scope>
    <source>
        <strain evidence="3">BLF_Eptnil</strain>
        <tissue evidence="3">Kidney</tissue>
    </source>
</reference>
<dbReference type="InterPro" id="IPR009078">
    <property type="entry name" value="Ferritin-like_SF"/>
</dbReference>
<feature type="transmembrane region" description="Helical" evidence="2">
    <location>
        <begin position="468"/>
        <end position="488"/>
    </location>
</feature>
<keyword evidence="2" id="KW-0472">Membrane</keyword>
<comment type="caution">
    <text evidence="3">The sequence shown here is derived from an EMBL/GenBank/DDBJ whole genome shotgun (WGS) entry which is preliminary data.</text>
</comment>
<dbReference type="Gene3D" id="1.20.1260.10">
    <property type="match status" value="1"/>
</dbReference>
<dbReference type="Proteomes" id="UP001177744">
    <property type="component" value="Unassembled WGS sequence"/>
</dbReference>
<protein>
    <submittedName>
        <fullName evidence="3">Uncharacterized protein</fullName>
    </submittedName>
</protein>
<evidence type="ECO:0000313" key="4">
    <source>
        <dbReference type="Proteomes" id="UP001177744"/>
    </source>
</evidence>
<evidence type="ECO:0000256" key="1">
    <source>
        <dbReference type="SAM" id="MobiDB-lite"/>
    </source>
</evidence>
<dbReference type="InterPro" id="IPR012347">
    <property type="entry name" value="Ferritin-like"/>
</dbReference>
<sequence>MHPLCAQPSCDGEAQGAGLRVAGVADWASRTLSSRRHWRRELSVCAMAAPEAFGRPGAPADSRPGPPRSKAKAGDLAGCLLRRKAFRKPPQHRRLSEGLGQRRTASPLVHQCPWRIWIWIFASTMFGRNRPREPPSSSLTPLSCVLSSHHFQNHLRHQPTHRFFPTLTPYCRTAMGSQIRQHYCTEVEAQVNRLPGLHLRAPTPTSLWASISTMMMWLLRAWATAPKSWPRTVVGKLWLASHMRLFGPLSEKAQERCKGAEHLLKLQNQRGGRILFQDVLKSPHSEWAKLRRPGKPLPWRGRNPGPGFHPRRAQLRDFREIHFLGEERATKQWWQVQWGQDEQEGRGARPHYYIPQGMSDCQFGGSGIPACGYRAKTSSLTSPKGSQIQRHQEMDSYEDVVHKLIFCHLHMANSHWQTKQPLHLELDHRFHFVDFGHHVLTGGQQEGNVPGITGICLMRDSEAKKASYFLASFLASFLFLLSFFSTWVSMGGYSQLWPHHSAAGPQNNMENLRLERI</sequence>
<keyword evidence="2" id="KW-0812">Transmembrane</keyword>
<accession>A0AA40HQ63</accession>
<evidence type="ECO:0000256" key="2">
    <source>
        <dbReference type="SAM" id="Phobius"/>
    </source>
</evidence>
<proteinExistence type="predicted"/>
<feature type="region of interest" description="Disordered" evidence="1">
    <location>
        <begin position="291"/>
        <end position="310"/>
    </location>
</feature>
<keyword evidence="4" id="KW-1185">Reference proteome</keyword>
<evidence type="ECO:0000313" key="3">
    <source>
        <dbReference type="EMBL" id="KAK1334866.1"/>
    </source>
</evidence>
<dbReference type="SUPFAM" id="SSF47240">
    <property type="entry name" value="Ferritin-like"/>
    <property type="match status" value="1"/>
</dbReference>
<keyword evidence="2" id="KW-1133">Transmembrane helix</keyword>
<feature type="region of interest" description="Disordered" evidence="1">
    <location>
        <begin position="53"/>
        <end position="74"/>
    </location>
</feature>
<dbReference type="EMBL" id="JAULJE010000014">
    <property type="protein sequence ID" value="KAK1334866.1"/>
    <property type="molecule type" value="Genomic_DNA"/>
</dbReference>
<dbReference type="AlphaFoldDB" id="A0AA40HQ63"/>
<organism evidence="3 4">
    <name type="scientific">Cnephaeus nilssonii</name>
    <name type="common">Northern bat</name>
    <name type="synonym">Eptesicus nilssonii</name>
    <dbReference type="NCBI Taxonomy" id="3371016"/>
    <lineage>
        <taxon>Eukaryota</taxon>
        <taxon>Metazoa</taxon>
        <taxon>Chordata</taxon>
        <taxon>Craniata</taxon>
        <taxon>Vertebrata</taxon>
        <taxon>Euteleostomi</taxon>
        <taxon>Mammalia</taxon>
        <taxon>Eutheria</taxon>
        <taxon>Laurasiatheria</taxon>
        <taxon>Chiroptera</taxon>
        <taxon>Yangochiroptera</taxon>
        <taxon>Vespertilionidae</taxon>
        <taxon>Cnephaeus</taxon>
    </lineage>
</organism>
<gene>
    <name evidence="3" type="ORF">QTO34_004437</name>
</gene>